<dbReference type="Proteomes" id="UP000494203">
    <property type="component" value="Unassembled WGS sequence"/>
</dbReference>
<dbReference type="PROSITE" id="PS51257">
    <property type="entry name" value="PROKAR_LIPOPROTEIN"/>
    <property type="match status" value="1"/>
</dbReference>
<dbReference type="EMBL" id="CADIKZ010000001">
    <property type="protein sequence ID" value="CAB3823251.1"/>
    <property type="molecule type" value="Genomic_DNA"/>
</dbReference>
<reference evidence="1 2" key="1">
    <citation type="submission" date="2020-04" db="EMBL/GenBank/DDBJ databases">
        <authorList>
            <person name="De Canck E."/>
        </authorList>
    </citation>
    <scope>NUCLEOTIDE SEQUENCE [LARGE SCALE GENOMIC DNA]</scope>
    <source>
        <strain evidence="1 2">LMG 26788</strain>
    </source>
</reference>
<dbReference type="AlphaFoldDB" id="A0A6S7DN97"/>
<proteinExistence type="predicted"/>
<sequence length="292" mass="33721">MKTTIRLFLASILLLLMAGCYINKRGYLCGITLGEYMCDPVLDAWLGRGLLPIDRYWPLSNQTQETRKEDWVECGGYSGGSLDIEPLPDGQKRTKEQHAREWERLWEKVDICMQKKGYQYIPKCYSVENCGPPPPAPNGGSWPAWLLRESWPPKAIWQGYRLPEKGYVCDPVLDIWLTSGLFPIHRYWPLNNQTEQARREDWVECGGFPDGMLGLEPLTDGQVRTKDQSNRGWARLWDQVDLCMRNKGYQYFPMCQSMDKCGPPPPAPNGGSWPAWLLRQSWPEKSLCLRMR</sequence>
<accession>A0A6S7DN97</accession>
<gene>
    <name evidence="1" type="ORF">LMG26788_00378</name>
</gene>
<protein>
    <recommendedName>
        <fullName evidence="3">Lipoprotein</fullName>
    </recommendedName>
</protein>
<evidence type="ECO:0000313" key="2">
    <source>
        <dbReference type="Proteomes" id="UP000494203"/>
    </source>
</evidence>
<evidence type="ECO:0008006" key="3">
    <source>
        <dbReference type="Google" id="ProtNLM"/>
    </source>
</evidence>
<dbReference type="RefSeq" id="WP_175139856.1">
    <property type="nucleotide sequence ID" value="NZ_CADIKZ010000001.1"/>
</dbReference>
<keyword evidence="2" id="KW-1185">Reference proteome</keyword>
<name>A0A6S7DN97_9BURK</name>
<organism evidence="1 2">
    <name type="scientific">Achromobacter pulmonis</name>
    <dbReference type="NCBI Taxonomy" id="1389932"/>
    <lineage>
        <taxon>Bacteria</taxon>
        <taxon>Pseudomonadati</taxon>
        <taxon>Pseudomonadota</taxon>
        <taxon>Betaproteobacteria</taxon>
        <taxon>Burkholderiales</taxon>
        <taxon>Alcaligenaceae</taxon>
        <taxon>Achromobacter</taxon>
    </lineage>
</organism>
<evidence type="ECO:0000313" key="1">
    <source>
        <dbReference type="EMBL" id="CAB3823251.1"/>
    </source>
</evidence>